<protein>
    <submittedName>
        <fullName evidence="1">YpiF family protein</fullName>
    </submittedName>
</protein>
<name>A0ABV8GY32_9BACI</name>
<organism evidence="1 2">
    <name type="scientific">Oceanobacillus longus</name>
    <dbReference type="NCBI Taxonomy" id="930120"/>
    <lineage>
        <taxon>Bacteria</taxon>
        <taxon>Bacillati</taxon>
        <taxon>Bacillota</taxon>
        <taxon>Bacilli</taxon>
        <taxon>Bacillales</taxon>
        <taxon>Bacillaceae</taxon>
        <taxon>Oceanobacillus</taxon>
    </lineage>
</organism>
<keyword evidence="2" id="KW-1185">Reference proteome</keyword>
<dbReference type="EMBL" id="JBHSAO010000001">
    <property type="protein sequence ID" value="MFC4022951.1"/>
    <property type="molecule type" value="Genomic_DNA"/>
</dbReference>
<dbReference type="RefSeq" id="WP_379495439.1">
    <property type="nucleotide sequence ID" value="NZ_JBHSAO010000001.1"/>
</dbReference>
<dbReference type="Proteomes" id="UP001595772">
    <property type="component" value="Unassembled WGS sequence"/>
</dbReference>
<sequence>MRWRKTDLQQYVQAKEYIDTILLPLVPIQLSNDEEADKYSSQAEVIASLANGIEKELTGRTMLVPNYHYLKSADKTTEVQRLNNWAADMKEQPFSHIIYITFDSTWKKQEKALTENLLWMPAVQSGEINSKEMQRIIRDQVSQTVDLIRSFW</sequence>
<accession>A0ABV8GY32</accession>
<dbReference type="Pfam" id="PF10673">
    <property type="entry name" value="DUF2487"/>
    <property type="match status" value="1"/>
</dbReference>
<dbReference type="InterPro" id="IPR019615">
    <property type="entry name" value="DUF2487"/>
</dbReference>
<evidence type="ECO:0000313" key="2">
    <source>
        <dbReference type="Proteomes" id="UP001595772"/>
    </source>
</evidence>
<gene>
    <name evidence="1" type="ORF">ACFOUV_03870</name>
</gene>
<comment type="caution">
    <text evidence="1">The sequence shown here is derived from an EMBL/GenBank/DDBJ whole genome shotgun (WGS) entry which is preliminary data.</text>
</comment>
<evidence type="ECO:0000313" key="1">
    <source>
        <dbReference type="EMBL" id="MFC4022951.1"/>
    </source>
</evidence>
<proteinExistence type="predicted"/>
<reference evidence="2" key="1">
    <citation type="journal article" date="2019" name="Int. J. Syst. Evol. Microbiol.">
        <title>The Global Catalogue of Microorganisms (GCM) 10K type strain sequencing project: providing services to taxonomists for standard genome sequencing and annotation.</title>
        <authorList>
            <consortium name="The Broad Institute Genomics Platform"/>
            <consortium name="The Broad Institute Genome Sequencing Center for Infectious Disease"/>
            <person name="Wu L."/>
            <person name="Ma J."/>
        </authorList>
    </citation>
    <scope>NUCLEOTIDE SEQUENCE [LARGE SCALE GENOMIC DNA]</scope>
    <source>
        <strain evidence="2">IBRC-M 10703</strain>
    </source>
</reference>